<reference evidence="1" key="1">
    <citation type="journal article" date="2013" name="Int. J. Syst. Evol. Microbiol.">
        <title>Polycladomyces abyssicola gen. nov., sp. nov., a thermophilic filamentous bacterium isolated from hemipelagic sediment.</title>
        <authorList>
            <person name="Tsubouchi T."/>
            <person name="Shimane Y."/>
            <person name="Mori K."/>
            <person name="Usui K."/>
            <person name="Hiraki T."/>
            <person name="Tame A."/>
            <person name="Uematsu K."/>
            <person name="Maruyama T."/>
            <person name="Hatada Y."/>
        </authorList>
    </citation>
    <scope>NUCLEOTIDE SEQUENCE</scope>
    <source>
        <strain evidence="1">JIR-001</strain>
    </source>
</reference>
<dbReference type="KEGG" id="pabs:JIR001_06050"/>
<accession>A0A8D5ZMG3</accession>
<proteinExistence type="predicted"/>
<keyword evidence="2" id="KW-1185">Reference proteome</keyword>
<name>A0A8D5ZMG3_9BACL</name>
<sequence length="43" mass="4857">MVKQTAQSTSLPIEVDELDETDRGTKGFGLTFNLNEDLDRMKL</sequence>
<dbReference type="AlphaFoldDB" id="A0A8D5ZMG3"/>
<dbReference type="Proteomes" id="UP000677436">
    <property type="component" value="Chromosome"/>
</dbReference>
<evidence type="ECO:0000313" key="2">
    <source>
        <dbReference type="Proteomes" id="UP000677436"/>
    </source>
</evidence>
<reference evidence="1" key="2">
    <citation type="journal article" date="2021" name="Microbiol. Resour. Announc.">
        <title>Complete Genome Sequence of Polycladomyces abyssicola JIR-001T, Isolated from Hemipelagic Sediment in Deep Seawater.</title>
        <authorList>
            <person name="Tsubouchi T."/>
            <person name="Kaneko Y."/>
        </authorList>
    </citation>
    <scope>NUCLEOTIDE SEQUENCE</scope>
    <source>
        <strain evidence="1">JIR-001</strain>
    </source>
</reference>
<protein>
    <submittedName>
        <fullName evidence="1">Uncharacterized protein</fullName>
    </submittedName>
</protein>
<organism evidence="1 2">
    <name type="scientific">Polycladomyces abyssicola</name>
    <dbReference type="NCBI Taxonomy" id="1125966"/>
    <lineage>
        <taxon>Bacteria</taxon>
        <taxon>Bacillati</taxon>
        <taxon>Bacillota</taxon>
        <taxon>Bacilli</taxon>
        <taxon>Bacillales</taxon>
        <taxon>Thermoactinomycetaceae</taxon>
        <taxon>Polycladomyces</taxon>
    </lineage>
</organism>
<gene>
    <name evidence="1" type="ORF">JIR001_06050</name>
</gene>
<dbReference type="EMBL" id="AP024601">
    <property type="protein sequence ID" value="BCU80822.1"/>
    <property type="molecule type" value="Genomic_DNA"/>
</dbReference>
<evidence type="ECO:0000313" key="1">
    <source>
        <dbReference type="EMBL" id="BCU80822.1"/>
    </source>
</evidence>